<dbReference type="PANTHER" id="PTHR43037">
    <property type="entry name" value="UNNAMED PRODUCT-RELATED"/>
    <property type="match status" value="1"/>
</dbReference>
<evidence type="ECO:0000313" key="4">
    <source>
        <dbReference type="EMBL" id="MBT1702882.1"/>
    </source>
</evidence>
<gene>
    <name evidence="4" type="ORF">KK060_06305</name>
</gene>
<dbReference type="Gene3D" id="3.40.50.1820">
    <property type="entry name" value="alpha/beta hydrolase"/>
    <property type="match status" value="1"/>
</dbReference>
<organism evidence="4 5">
    <name type="scientific">Chryseosolibacter indicus</name>
    <dbReference type="NCBI Taxonomy" id="2782351"/>
    <lineage>
        <taxon>Bacteria</taxon>
        <taxon>Pseudomonadati</taxon>
        <taxon>Bacteroidota</taxon>
        <taxon>Cytophagia</taxon>
        <taxon>Cytophagales</taxon>
        <taxon>Chryseotaleaceae</taxon>
        <taxon>Chryseosolibacter</taxon>
    </lineage>
</organism>
<reference evidence="4 5" key="1">
    <citation type="submission" date="2021-05" db="EMBL/GenBank/DDBJ databases">
        <title>A Polyphasic approach of four new species of the genus Ohtaekwangia: Ohtaekwangia histidinii sp. nov., Ohtaekwangia cretensis sp. nov., Ohtaekwangia indiensis sp. nov., Ohtaekwangia reichenbachii sp. nov. from diverse environment.</title>
        <authorList>
            <person name="Octaviana S."/>
        </authorList>
    </citation>
    <scope>NUCLEOTIDE SEQUENCE [LARGE SCALE GENOMIC DNA]</scope>
    <source>
        <strain evidence="4 5">PWU20</strain>
    </source>
</reference>
<evidence type="ECO:0000313" key="5">
    <source>
        <dbReference type="Proteomes" id="UP000772618"/>
    </source>
</evidence>
<protein>
    <submittedName>
        <fullName evidence="4">Phospholipase</fullName>
    </submittedName>
</protein>
<keyword evidence="2" id="KW-0378">Hydrolase</keyword>
<feature type="domain" description="Phospholipase/carboxylesterase/thioesterase" evidence="3">
    <location>
        <begin position="103"/>
        <end position="217"/>
    </location>
</feature>
<evidence type="ECO:0000256" key="2">
    <source>
        <dbReference type="ARBA" id="ARBA00022801"/>
    </source>
</evidence>
<proteinExistence type="predicted"/>
<keyword evidence="1" id="KW-0732">Signal</keyword>
<name>A0ABS5VN56_9BACT</name>
<evidence type="ECO:0000259" key="3">
    <source>
        <dbReference type="Pfam" id="PF02230"/>
    </source>
</evidence>
<dbReference type="PANTHER" id="PTHR43037:SF5">
    <property type="entry name" value="FERULOYL ESTERASE"/>
    <property type="match status" value="1"/>
</dbReference>
<comment type="caution">
    <text evidence="4">The sequence shown here is derived from an EMBL/GenBank/DDBJ whole genome shotgun (WGS) entry which is preliminary data.</text>
</comment>
<dbReference type="EMBL" id="JAHESD010000009">
    <property type="protein sequence ID" value="MBT1702882.1"/>
    <property type="molecule type" value="Genomic_DNA"/>
</dbReference>
<dbReference type="InterPro" id="IPR029058">
    <property type="entry name" value="AB_hydrolase_fold"/>
</dbReference>
<keyword evidence="5" id="KW-1185">Reference proteome</keyword>
<evidence type="ECO:0000256" key="1">
    <source>
        <dbReference type="ARBA" id="ARBA00022729"/>
    </source>
</evidence>
<dbReference type="SUPFAM" id="SSF53474">
    <property type="entry name" value="alpha/beta-Hydrolases"/>
    <property type="match status" value="1"/>
</dbReference>
<dbReference type="InterPro" id="IPR003140">
    <property type="entry name" value="PLipase/COase/thioEstase"/>
</dbReference>
<sequence>MVTQREVYRQGRLMARPKENLKNSDGTVGLQQLKLDKGRDGLMYVPKGYNKDSPAALAVMLHGAGGNAEHGLALIRAYADENNIILLAPSSRGQTWDIIANDGFDRDVIYIDQALEHVFNTYSVDTSRIAIGGFSDGASYALCLGLTNGDLFTHVIAFSPGFFYTILTKGKPRIFISHGTRDSVLPIDPCSRRIVPRLKQQSVLVDYNEFDGGHEIPKGVSQASIRWFLKNE</sequence>
<accession>A0ABS5VN56</accession>
<dbReference type="Proteomes" id="UP000772618">
    <property type="component" value="Unassembled WGS sequence"/>
</dbReference>
<dbReference type="InterPro" id="IPR050955">
    <property type="entry name" value="Plant_Biomass_Hydrol_Est"/>
</dbReference>
<dbReference type="Pfam" id="PF02230">
    <property type="entry name" value="Abhydrolase_2"/>
    <property type="match status" value="1"/>
</dbReference>